<gene>
    <name evidence="2" type="ORF">GTC6_03845</name>
</gene>
<evidence type="ECO:0000313" key="3">
    <source>
        <dbReference type="Proteomes" id="UP000013569"/>
    </source>
</evidence>
<dbReference type="EMBL" id="AQPW01000003">
    <property type="protein sequence ID" value="EON34079.1"/>
    <property type="molecule type" value="Genomic_DNA"/>
</dbReference>
<keyword evidence="1" id="KW-0812">Transmembrane</keyword>
<sequence length="95" mass="10995">MHAGFFRTFGGAVWNSMLGSILATIVADCFNRTRETRHADRRLRRQSRHPADARTRRRGIDPIAYGDSTAPIFLVAALWARSHWTWSRRLRTVRS</sequence>
<keyword evidence="1" id="KW-0472">Membrane</keyword>
<reference evidence="2 3" key="1">
    <citation type="journal article" date="2013" name="Genome Announc.">
        <title>Draft Genome Sequence of a Benzothiophene-Desulfurizing Bacterium, Gordona terrae Strain C-6.</title>
        <authorList>
            <person name="Wang W."/>
            <person name="Ma T."/>
            <person name="Ren Y."/>
            <person name="Li G."/>
        </authorList>
    </citation>
    <scope>NUCLEOTIDE SEQUENCE [LARGE SCALE GENOMIC DNA]</scope>
    <source>
        <strain evidence="2 3">C-6</strain>
    </source>
</reference>
<accession>R7YE71</accession>
<keyword evidence="1" id="KW-1133">Transmembrane helix</keyword>
<organism evidence="2 3">
    <name type="scientific">Gordonia terrae C-6</name>
    <dbReference type="NCBI Taxonomy" id="1316928"/>
    <lineage>
        <taxon>Bacteria</taxon>
        <taxon>Bacillati</taxon>
        <taxon>Actinomycetota</taxon>
        <taxon>Actinomycetes</taxon>
        <taxon>Mycobacteriales</taxon>
        <taxon>Gordoniaceae</taxon>
        <taxon>Gordonia</taxon>
    </lineage>
</organism>
<protein>
    <submittedName>
        <fullName evidence="2">Uncharacterized protein</fullName>
    </submittedName>
</protein>
<dbReference type="AlphaFoldDB" id="R7YE71"/>
<proteinExistence type="predicted"/>
<feature type="transmembrane region" description="Helical" evidence="1">
    <location>
        <begin position="12"/>
        <end position="31"/>
    </location>
</feature>
<name>R7YE71_9ACTN</name>
<dbReference type="Proteomes" id="UP000013569">
    <property type="component" value="Unassembled WGS sequence"/>
</dbReference>
<evidence type="ECO:0000256" key="1">
    <source>
        <dbReference type="SAM" id="Phobius"/>
    </source>
</evidence>
<evidence type="ECO:0000313" key="2">
    <source>
        <dbReference type="EMBL" id="EON34079.1"/>
    </source>
</evidence>
<comment type="caution">
    <text evidence="2">The sequence shown here is derived from an EMBL/GenBank/DDBJ whole genome shotgun (WGS) entry which is preliminary data.</text>
</comment>